<evidence type="ECO:0000256" key="1">
    <source>
        <dbReference type="ARBA" id="ARBA00022729"/>
    </source>
</evidence>
<dbReference type="InterPro" id="IPR028994">
    <property type="entry name" value="Integrin_alpha_N"/>
</dbReference>
<reference evidence="2" key="2">
    <citation type="journal article" date="2021" name="Microbiome">
        <title>Successional dynamics and alternative stable states in a saline activated sludge microbial community over 9 years.</title>
        <authorList>
            <person name="Wang Y."/>
            <person name="Ye J."/>
            <person name="Ju F."/>
            <person name="Liu L."/>
            <person name="Boyd J.A."/>
            <person name="Deng Y."/>
            <person name="Parks D.H."/>
            <person name="Jiang X."/>
            <person name="Yin X."/>
            <person name="Woodcroft B.J."/>
            <person name="Tyson G.W."/>
            <person name="Hugenholtz P."/>
            <person name="Polz M.F."/>
            <person name="Zhang T."/>
        </authorList>
    </citation>
    <scope>NUCLEOTIDE SEQUENCE</scope>
    <source>
        <strain evidence="2">HKST-UBA14</strain>
    </source>
</reference>
<feature type="non-terminal residue" evidence="2">
    <location>
        <position position="892"/>
    </location>
</feature>
<dbReference type="EMBL" id="JAGQLK010000140">
    <property type="protein sequence ID" value="MCA9383803.1"/>
    <property type="molecule type" value="Genomic_DNA"/>
</dbReference>
<evidence type="ECO:0000313" key="3">
    <source>
        <dbReference type="Proteomes" id="UP000783287"/>
    </source>
</evidence>
<dbReference type="InterPro" id="IPR013517">
    <property type="entry name" value="FG-GAP"/>
</dbReference>
<protein>
    <submittedName>
        <fullName evidence="2">Uncharacterized protein</fullName>
    </submittedName>
</protein>
<dbReference type="SUPFAM" id="SSF69318">
    <property type="entry name" value="Integrin alpha N-terminal domain"/>
    <property type="match status" value="1"/>
</dbReference>
<comment type="caution">
    <text evidence="2">The sequence shown here is derived from an EMBL/GenBank/DDBJ whole genome shotgun (WGS) entry which is preliminary data.</text>
</comment>
<keyword evidence="1" id="KW-0732">Signal</keyword>
<dbReference type="Gene3D" id="2.130.10.130">
    <property type="entry name" value="Integrin alpha, N-terminal"/>
    <property type="match status" value="2"/>
</dbReference>
<reference evidence="2" key="1">
    <citation type="submission" date="2020-04" db="EMBL/GenBank/DDBJ databases">
        <authorList>
            <person name="Zhang T."/>
        </authorList>
    </citation>
    <scope>NUCLEOTIDE SEQUENCE</scope>
    <source>
        <strain evidence="2">HKST-UBA14</strain>
    </source>
</reference>
<name>A0A955RJH4_9BACT</name>
<organism evidence="2 3">
    <name type="scientific">Candidatus Dojkabacteria bacterium</name>
    <dbReference type="NCBI Taxonomy" id="2099670"/>
    <lineage>
        <taxon>Bacteria</taxon>
        <taxon>Candidatus Dojkabacteria</taxon>
    </lineage>
</organism>
<gene>
    <name evidence="2" type="ORF">KC909_05565</name>
</gene>
<dbReference type="Proteomes" id="UP000783287">
    <property type="component" value="Unassembled WGS sequence"/>
</dbReference>
<dbReference type="Pfam" id="PF01839">
    <property type="entry name" value="FG-GAP"/>
    <property type="match status" value="1"/>
</dbReference>
<sequence length="892" mass="99484">MKKIKSIKSMLQFSWNAFLQHKNMVLNYAILIVSVSALSLQVESTHLDNFTENISPEAYELSAEVDANISNESESYAEQQVYLNTGIEKIYLNDNDTEIKLSDSSAQYQDAELSKIITGVDYSLLRTVTTRDFVEQNNTISGAIQQTAYGLDENIDLEIDYERVNALGIDGTSSFVQQIELTNGSNNAIASDLVIEYNLADYEEIIYDGHTYTPENPPQISFYETTDVVPECQDEFFEENPDLNFMAMSAYTCLEYTDVYIASTGGTTITFVYPERELTFDLIDFKEFDAEYVISQGQFDIRLKQLTTDANANIAVTPSYDLNAFPKYNLRIDGFENVSYDGIGWMELFYADINGNGIDDLIFGDWHDDTYLANSGMIYIIPDSYLAELVSTKGSIFLDDLDMNKVIRIHGSAISHSLGLAIKTEDFDKDGYEDILAITRGANSVVGIFSGKLITQKSQIDNYLDFSDDDIKIFAFQTPTNSLSTYSMCYGDLDGDNILDYAISHTYDSTYASRSGVIYLINGQDAQDYKTLNSTPNMSITDPTVYSQRIYGTLATTYGTFGISTACRNFDSDPAMELLIGDIYYDSFRGRMYFIDDGLIDISGGGSDLITNDANDYSLRVNGSATNSFMIYEYLDRIDNKIDFDLDGINDFWLSNSTAGIATWSLHTASDIGTLFATPADTIDYNQFYTDTGSLVISSGTWWNDKNISGFVEFEYDNDPSSLEAVVSSQAGIINGYLDSINQVWIADNSNFRSQSGLYDIVDYLNNNADIRYYAGAPADGIYIQSRDEAGDINGDGKNDLLYAAPRSEYGSIHGGSIWLTLNYPHEIITDNSKLIFNTSNPTLPGTIDANLSVTEVKMVEYSIGNSGFYADWKQCSPTDGSFNSIEEDYKC</sequence>
<dbReference type="AlphaFoldDB" id="A0A955RJH4"/>
<accession>A0A955RJH4</accession>
<evidence type="ECO:0000313" key="2">
    <source>
        <dbReference type="EMBL" id="MCA9383803.1"/>
    </source>
</evidence>
<proteinExistence type="predicted"/>